<proteinExistence type="predicted"/>
<accession>A0AA95SR17</accession>
<organism evidence="1 2">
    <name type="scientific">Paucibacter sediminis</name>
    <dbReference type="NCBI Taxonomy" id="3019553"/>
    <lineage>
        <taxon>Bacteria</taxon>
        <taxon>Pseudomonadati</taxon>
        <taxon>Pseudomonadota</taxon>
        <taxon>Betaproteobacteria</taxon>
        <taxon>Burkholderiales</taxon>
        <taxon>Sphaerotilaceae</taxon>
        <taxon>Roseateles</taxon>
    </lineage>
</organism>
<gene>
    <name evidence="1" type="ORF">PFX98_11140</name>
</gene>
<dbReference type="RefSeq" id="WP_285235278.1">
    <property type="nucleotide sequence ID" value="NZ_CP116346.1"/>
</dbReference>
<sequence>MQMQSTVEIVSPRGGVVLRAADGSYVLAQQIDAKPLRAAQVLVGTLDDVGIDGATDLDTGASYQFFVEAYGLSREAALMALA</sequence>
<reference evidence="1" key="1">
    <citation type="submission" date="2023-01" db="EMBL/GenBank/DDBJ databases">
        <title>Whole genome sequence of Paucibacter sp. S2-9 isolated from pond sediment.</title>
        <authorList>
            <person name="Jung J.Y."/>
        </authorList>
    </citation>
    <scope>NUCLEOTIDE SEQUENCE</scope>
    <source>
        <strain evidence="1">S2-9</strain>
    </source>
</reference>
<evidence type="ECO:0000313" key="1">
    <source>
        <dbReference type="EMBL" id="WIT14150.1"/>
    </source>
</evidence>
<dbReference type="EMBL" id="CP116346">
    <property type="protein sequence ID" value="WIT14150.1"/>
    <property type="molecule type" value="Genomic_DNA"/>
</dbReference>
<name>A0AA95SR17_9BURK</name>
<dbReference type="AlphaFoldDB" id="A0AA95SR17"/>
<protein>
    <submittedName>
        <fullName evidence="1">Uncharacterized protein</fullName>
    </submittedName>
</protein>
<dbReference type="KEGG" id="pais:PFX98_11140"/>
<dbReference type="Proteomes" id="UP001177769">
    <property type="component" value="Chromosome"/>
</dbReference>
<evidence type="ECO:0000313" key="2">
    <source>
        <dbReference type="Proteomes" id="UP001177769"/>
    </source>
</evidence>
<keyword evidence="2" id="KW-1185">Reference proteome</keyword>